<evidence type="ECO:0000256" key="2">
    <source>
        <dbReference type="SAM" id="MobiDB-lite"/>
    </source>
</evidence>
<evidence type="ECO:0000313" key="4">
    <source>
        <dbReference type="EMBL" id="KAJ2678405.1"/>
    </source>
</evidence>
<dbReference type="GO" id="GO:0003723">
    <property type="term" value="F:RNA binding"/>
    <property type="evidence" value="ECO:0007669"/>
    <property type="project" value="UniProtKB-UniRule"/>
</dbReference>
<dbReference type="InterPro" id="IPR035979">
    <property type="entry name" value="RBD_domain_sf"/>
</dbReference>
<dbReference type="AlphaFoldDB" id="A0A9W8G8Z0"/>
<dbReference type="InterPro" id="IPR000504">
    <property type="entry name" value="RRM_dom"/>
</dbReference>
<protein>
    <recommendedName>
        <fullName evidence="3">RRM domain-containing protein</fullName>
    </recommendedName>
</protein>
<dbReference type="OrthoDB" id="1049195at2759"/>
<evidence type="ECO:0000256" key="1">
    <source>
        <dbReference type="PROSITE-ProRule" id="PRU00176"/>
    </source>
</evidence>
<reference evidence="4" key="1">
    <citation type="submission" date="2022-07" db="EMBL/GenBank/DDBJ databases">
        <title>Phylogenomic reconstructions and comparative analyses of Kickxellomycotina fungi.</title>
        <authorList>
            <person name="Reynolds N.K."/>
            <person name="Stajich J.E."/>
            <person name="Barry K."/>
            <person name="Grigoriev I.V."/>
            <person name="Crous P."/>
            <person name="Smith M.E."/>
        </authorList>
    </citation>
    <scope>NUCLEOTIDE SEQUENCE</scope>
    <source>
        <strain evidence="4">NRRL 3115</strain>
    </source>
</reference>
<feature type="domain" description="RRM" evidence="3">
    <location>
        <begin position="27"/>
        <end position="128"/>
    </location>
</feature>
<comment type="caution">
    <text evidence="4">The sequence shown here is derived from an EMBL/GenBank/DDBJ whole genome shotgun (WGS) entry which is preliminary data.</text>
</comment>
<dbReference type="PROSITE" id="PS50102">
    <property type="entry name" value="RRM"/>
    <property type="match status" value="1"/>
</dbReference>
<dbReference type="SUPFAM" id="SSF54928">
    <property type="entry name" value="RNA-binding domain, RBD"/>
    <property type="match status" value="1"/>
</dbReference>
<dbReference type="InterPro" id="IPR012677">
    <property type="entry name" value="Nucleotide-bd_a/b_plait_sf"/>
</dbReference>
<proteinExistence type="predicted"/>
<name>A0A9W8G8Z0_9FUNG</name>
<evidence type="ECO:0000259" key="3">
    <source>
        <dbReference type="PROSITE" id="PS50102"/>
    </source>
</evidence>
<accession>A0A9W8G8Z0</accession>
<organism evidence="4 5">
    <name type="scientific">Coemansia spiralis</name>
    <dbReference type="NCBI Taxonomy" id="417178"/>
    <lineage>
        <taxon>Eukaryota</taxon>
        <taxon>Fungi</taxon>
        <taxon>Fungi incertae sedis</taxon>
        <taxon>Zoopagomycota</taxon>
        <taxon>Kickxellomycotina</taxon>
        <taxon>Kickxellomycetes</taxon>
        <taxon>Kickxellales</taxon>
        <taxon>Kickxellaceae</taxon>
        <taxon>Coemansia</taxon>
    </lineage>
</organism>
<evidence type="ECO:0000313" key="5">
    <source>
        <dbReference type="Proteomes" id="UP001151518"/>
    </source>
</evidence>
<feature type="region of interest" description="Disordered" evidence="2">
    <location>
        <begin position="153"/>
        <end position="179"/>
    </location>
</feature>
<gene>
    <name evidence="4" type="ORF">GGI25_002390</name>
</gene>
<feature type="compositionally biased region" description="Basic and acidic residues" evidence="2">
    <location>
        <begin position="157"/>
        <end position="169"/>
    </location>
</feature>
<dbReference type="Proteomes" id="UP001151518">
    <property type="component" value="Unassembled WGS sequence"/>
</dbReference>
<keyword evidence="1" id="KW-0694">RNA-binding</keyword>
<dbReference type="Gene3D" id="3.30.70.330">
    <property type="match status" value="1"/>
</dbReference>
<dbReference type="Pfam" id="PF00076">
    <property type="entry name" value="RRM_1"/>
    <property type="match status" value="1"/>
</dbReference>
<dbReference type="CDD" id="cd00590">
    <property type="entry name" value="RRM_SF"/>
    <property type="match status" value="1"/>
</dbReference>
<sequence length="198" mass="22620">MFRSVLSRTSAMRRLAFKPQIRNLACSTLFVKHLPAKVTEEKVALLFDEYSPIYEIRFLEQQPQDTQKIAFVKIYAGELPSTVEELAQCPPPEAWEIDEVTQRAVKAVNALNNINYEGKKLLVSHAHRNMPDSIQFNAKMSLRKAQDPEYAAIAEQSRQDRRSQRKNDPDNAYNTGYKNGYKDGIAEGMRLAKSEIVN</sequence>
<dbReference type="EMBL" id="JANBTW010000021">
    <property type="protein sequence ID" value="KAJ2678405.1"/>
    <property type="molecule type" value="Genomic_DNA"/>
</dbReference>